<organism evidence="1 2">
    <name type="scientific">Acidisarcina polymorpha</name>
    <dbReference type="NCBI Taxonomy" id="2211140"/>
    <lineage>
        <taxon>Bacteria</taxon>
        <taxon>Pseudomonadati</taxon>
        <taxon>Acidobacteriota</taxon>
        <taxon>Terriglobia</taxon>
        <taxon>Terriglobales</taxon>
        <taxon>Acidobacteriaceae</taxon>
        <taxon>Acidisarcina</taxon>
    </lineage>
</organism>
<sequence>MSHRIIYGPISEVVLCRIARKSGKWDYTSDLSMAVAEHPPAYNSYNDFEPDAGKVPGFAEV</sequence>
<reference evidence="1 2" key="1">
    <citation type="journal article" date="2018" name="Front. Microbiol.">
        <title>Hydrolytic Capabilities as a Key to Environmental Success: Chitinolytic and Cellulolytic Acidobacteria From Acidic Sub-arctic Soils and Boreal Peatlands.</title>
        <authorList>
            <person name="Belova S.E."/>
            <person name="Ravin N.V."/>
            <person name="Pankratov T.A."/>
            <person name="Rakitin A.L."/>
            <person name="Ivanova A.A."/>
            <person name="Beletsky A.V."/>
            <person name="Mardanov A.V."/>
            <person name="Sinninghe Damste J.S."/>
            <person name="Dedysh S.N."/>
        </authorList>
    </citation>
    <scope>NUCLEOTIDE SEQUENCE [LARGE SCALE GENOMIC DNA]</scope>
    <source>
        <strain evidence="1 2">SBC82</strain>
    </source>
</reference>
<dbReference type="EMBL" id="CP030840">
    <property type="protein sequence ID" value="AXC10185.1"/>
    <property type="molecule type" value="Genomic_DNA"/>
</dbReference>
<accession>A0A2Z5FV08</accession>
<proteinExistence type="predicted"/>
<protein>
    <submittedName>
        <fullName evidence="1">Uncharacterized protein</fullName>
    </submittedName>
</protein>
<dbReference type="AlphaFoldDB" id="A0A2Z5FV08"/>
<gene>
    <name evidence="1" type="ORF">ACPOL_0826</name>
</gene>
<name>A0A2Z5FV08_9BACT</name>
<evidence type="ECO:0000313" key="1">
    <source>
        <dbReference type="EMBL" id="AXC10185.1"/>
    </source>
</evidence>
<dbReference type="Proteomes" id="UP000253606">
    <property type="component" value="Chromosome"/>
</dbReference>
<evidence type="ECO:0000313" key="2">
    <source>
        <dbReference type="Proteomes" id="UP000253606"/>
    </source>
</evidence>
<dbReference type="KEGG" id="abas:ACPOL_0826"/>
<keyword evidence="2" id="KW-1185">Reference proteome</keyword>